<gene>
    <name evidence="5" type="ORF">E2K98_02950</name>
</gene>
<feature type="chain" id="PRO_5039180203" evidence="2">
    <location>
        <begin position="28"/>
        <end position="478"/>
    </location>
</feature>
<keyword evidence="1 2" id="KW-0732">Signal</keyword>
<evidence type="ECO:0000313" key="5">
    <source>
        <dbReference type="EMBL" id="TDK63845.1"/>
    </source>
</evidence>
<dbReference type="CDD" id="cd00118">
    <property type="entry name" value="LysM"/>
    <property type="match status" value="1"/>
</dbReference>
<dbReference type="CDD" id="cd12797">
    <property type="entry name" value="M23_peptidase"/>
    <property type="match status" value="1"/>
</dbReference>
<sequence length="478" mass="52857">MFHLNKKFRILKMAAISAIVTSSLLLANGSNTFADSSNLTTIHYVYLNNTYIGTVSDQSIIEKSISEKIKDLKKTYKDLDLKINPQIEYISEEVFHSTANDQETISNLENSNLLQADSAAILVEGTPVAYLDSTKAAENVIEKLKLQYVSKDQLKKLEKKKASRKASLSPLKQNETRLLDVHFAENVSIHAEKAAPEKVLTAKKAVTFLQKGNVEEKKYEVKKGDVLGSIANDHKLKLEDLLALNPKLQDDSVLKIGQRVDITVPKPYINVVVEKEINKKETIPYKSEVVTSSSLPKGETKERQKGKKGSRAVTYQILLKNGKPLKKAVIEQKVLQKPVKHIVVKGTKVIPSRGEGSFAWPTVGGYISSKVGYRWGRMHKGIDIARPSNRTIKAADNGVVIFAGIDGSFGNKIEIDHRNGFHTIYAHMSSLKVSAGQTIEKGQAIGIMGATGDATGVHLHFEVYKNGALENPLSYLRR</sequence>
<dbReference type="SUPFAM" id="SSF51261">
    <property type="entry name" value="Duplicated hybrid motif"/>
    <property type="match status" value="1"/>
</dbReference>
<dbReference type="InterPro" id="IPR011055">
    <property type="entry name" value="Dup_hybrid_motif"/>
</dbReference>
<evidence type="ECO:0000256" key="1">
    <source>
        <dbReference type="ARBA" id="ARBA00022729"/>
    </source>
</evidence>
<evidence type="ECO:0000313" key="6">
    <source>
        <dbReference type="Proteomes" id="UP000295132"/>
    </source>
</evidence>
<protein>
    <submittedName>
        <fullName evidence="5">LysM peptidoglycan-binding domain-containing protein</fullName>
    </submittedName>
</protein>
<proteinExistence type="predicted"/>
<dbReference type="PANTHER" id="PTHR21666">
    <property type="entry name" value="PEPTIDASE-RELATED"/>
    <property type="match status" value="1"/>
</dbReference>
<reference evidence="5 6" key="1">
    <citation type="submission" date="2019-03" db="EMBL/GenBank/DDBJ databases">
        <title>Bacillus niacini sp. nov. a Nicotinate-Metabolizing Mesophile Isolated from Soil.</title>
        <authorList>
            <person name="Zhang G."/>
        </authorList>
    </citation>
    <scope>NUCLEOTIDE SEQUENCE [LARGE SCALE GENOMIC DNA]</scope>
    <source>
        <strain evidence="5 6">WN066</strain>
    </source>
</reference>
<name>A0A4R5VWV2_9BACI</name>
<dbReference type="Gene3D" id="2.20.230.10">
    <property type="entry name" value="Resuscitation-promoting factor rpfb"/>
    <property type="match status" value="1"/>
</dbReference>
<dbReference type="SMART" id="SM00257">
    <property type="entry name" value="LysM"/>
    <property type="match status" value="1"/>
</dbReference>
<dbReference type="AlphaFoldDB" id="A0A4R5VWV2"/>
<evidence type="ECO:0000259" key="3">
    <source>
        <dbReference type="PROSITE" id="PS51109"/>
    </source>
</evidence>
<dbReference type="SUPFAM" id="SSF54106">
    <property type="entry name" value="LysM domain"/>
    <property type="match status" value="1"/>
</dbReference>
<evidence type="ECO:0000256" key="2">
    <source>
        <dbReference type="SAM" id="SignalP"/>
    </source>
</evidence>
<dbReference type="Pfam" id="PF07501">
    <property type="entry name" value="G5"/>
    <property type="match status" value="1"/>
</dbReference>
<dbReference type="PANTHER" id="PTHR21666:SF270">
    <property type="entry name" value="MUREIN HYDROLASE ACTIVATOR ENVC"/>
    <property type="match status" value="1"/>
</dbReference>
<dbReference type="InterPro" id="IPR036779">
    <property type="entry name" value="LysM_dom_sf"/>
</dbReference>
<organism evidence="5 6">
    <name type="scientific">Bacillus salipaludis</name>
    <dbReference type="NCBI Taxonomy" id="2547811"/>
    <lineage>
        <taxon>Bacteria</taxon>
        <taxon>Bacillati</taxon>
        <taxon>Bacillota</taxon>
        <taxon>Bacilli</taxon>
        <taxon>Bacillales</taxon>
        <taxon>Bacillaceae</taxon>
        <taxon>Bacillus</taxon>
    </lineage>
</organism>
<dbReference type="PROSITE" id="PS51782">
    <property type="entry name" value="LYSM"/>
    <property type="match status" value="1"/>
</dbReference>
<accession>A0A4R5VWV2</accession>
<dbReference type="InterPro" id="IPR018392">
    <property type="entry name" value="LysM"/>
</dbReference>
<comment type="caution">
    <text evidence="5">The sequence shown here is derived from an EMBL/GenBank/DDBJ whole genome shotgun (WGS) entry which is preliminary data.</text>
</comment>
<dbReference type="SMART" id="SM01208">
    <property type="entry name" value="G5"/>
    <property type="match status" value="1"/>
</dbReference>
<dbReference type="GO" id="GO:0004222">
    <property type="term" value="F:metalloendopeptidase activity"/>
    <property type="evidence" value="ECO:0007669"/>
    <property type="project" value="TreeGrafter"/>
</dbReference>
<evidence type="ECO:0000259" key="4">
    <source>
        <dbReference type="PROSITE" id="PS51782"/>
    </source>
</evidence>
<dbReference type="Pfam" id="PF01476">
    <property type="entry name" value="LysM"/>
    <property type="match status" value="1"/>
</dbReference>
<dbReference type="InterPro" id="IPR011098">
    <property type="entry name" value="G5_dom"/>
</dbReference>
<dbReference type="Proteomes" id="UP000295132">
    <property type="component" value="Unassembled WGS sequence"/>
</dbReference>
<dbReference type="InterPro" id="IPR050570">
    <property type="entry name" value="Cell_wall_metabolism_enzyme"/>
</dbReference>
<dbReference type="EMBL" id="SMYO01000002">
    <property type="protein sequence ID" value="TDK63845.1"/>
    <property type="molecule type" value="Genomic_DNA"/>
</dbReference>
<dbReference type="RefSeq" id="WP_133332808.1">
    <property type="nucleotide sequence ID" value="NZ_SMYO01000002.1"/>
</dbReference>
<dbReference type="Gene3D" id="2.70.70.10">
    <property type="entry name" value="Glucose Permease (Domain IIA)"/>
    <property type="match status" value="1"/>
</dbReference>
<dbReference type="PROSITE" id="PS51109">
    <property type="entry name" value="G5"/>
    <property type="match status" value="1"/>
</dbReference>
<feature type="signal peptide" evidence="2">
    <location>
        <begin position="1"/>
        <end position="27"/>
    </location>
</feature>
<dbReference type="Pfam" id="PF01551">
    <property type="entry name" value="Peptidase_M23"/>
    <property type="match status" value="1"/>
</dbReference>
<feature type="domain" description="G5" evidence="3">
    <location>
        <begin position="269"/>
        <end position="349"/>
    </location>
</feature>
<feature type="domain" description="LysM" evidence="4">
    <location>
        <begin position="217"/>
        <end position="262"/>
    </location>
</feature>
<dbReference type="Gene3D" id="3.10.350.10">
    <property type="entry name" value="LysM domain"/>
    <property type="match status" value="1"/>
</dbReference>
<dbReference type="InterPro" id="IPR016047">
    <property type="entry name" value="M23ase_b-sheet_dom"/>
</dbReference>